<dbReference type="SUPFAM" id="SSF52518">
    <property type="entry name" value="Thiamin diphosphate-binding fold (THDP-binding)"/>
    <property type="match status" value="1"/>
</dbReference>
<evidence type="ECO:0000313" key="4">
    <source>
        <dbReference type="Proteomes" id="UP000826656"/>
    </source>
</evidence>
<dbReference type="Pfam" id="PF00676">
    <property type="entry name" value="E1_dh"/>
    <property type="match status" value="1"/>
</dbReference>
<gene>
    <name evidence="3" type="ORF">KY290_028219</name>
</gene>
<organism evidence="3 4">
    <name type="scientific">Solanum tuberosum</name>
    <name type="common">Potato</name>
    <dbReference type="NCBI Taxonomy" id="4113"/>
    <lineage>
        <taxon>Eukaryota</taxon>
        <taxon>Viridiplantae</taxon>
        <taxon>Streptophyta</taxon>
        <taxon>Embryophyta</taxon>
        <taxon>Tracheophyta</taxon>
        <taxon>Spermatophyta</taxon>
        <taxon>Magnoliopsida</taxon>
        <taxon>eudicotyledons</taxon>
        <taxon>Gunneridae</taxon>
        <taxon>Pentapetalae</taxon>
        <taxon>asterids</taxon>
        <taxon>lamiids</taxon>
        <taxon>Solanales</taxon>
        <taxon>Solanaceae</taxon>
        <taxon>Solanoideae</taxon>
        <taxon>Solaneae</taxon>
        <taxon>Solanum</taxon>
    </lineage>
</organism>
<comment type="caution">
    <text evidence="3">The sequence shown here is derived from an EMBL/GenBank/DDBJ whole genome shotgun (WGS) entry which is preliminary data.</text>
</comment>
<protein>
    <recommendedName>
        <fullName evidence="2">Dehydrogenase E1 component domain-containing protein</fullName>
    </recommendedName>
</protein>
<dbReference type="CDD" id="cd02000">
    <property type="entry name" value="TPP_E1_PDC_ADC_BCADC"/>
    <property type="match status" value="1"/>
</dbReference>
<dbReference type="InterPro" id="IPR001017">
    <property type="entry name" value="DH_E1"/>
</dbReference>
<dbReference type="PANTHER" id="PTHR43380:SF1">
    <property type="entry name" value="2-OXOISOVALERATE DEHYDROGENASE SUBUNIT ALPHA, MITOCHONDRIAL"/>
    <property type="match status" value="1"/>
</dbReference>
<reference evidence="3 4" key="1">
    <citation type="journal article" date="2021" name="bioRxiv">
        <title>Chromosome-scale and haplotype-resolved genome assembly of a tetraploid potato cultivar.</title>
        <authorList>
            <person name="Sun H."/>
            <person name="Jiao W.-B."/>
            <person name="Krause K."/>
            <person name="Campoy J.A."/>
            <person name="Goel M."/>
            <person name="Folz-Donahue K."/>
            <person name="Kukat C."/>
            <person name="Huettel B."/>
            <person name="Schneeberger K."/>
        </authorList>
    </citation>
    <scope>NUCLEOTIDE SEQUENCE [LARGE SCALE GENOMIC DNA]</scope>
    <source>
        <strain evidence="3">SolTubOtavaFocal</strain>
        <tissue evidence="3">Leaves</tissue>
    </source>
</reference>
<dbReference type="Gene3D" id="3.40.50.970">
    <property type="match status" value="1"/>
</dbReference>
<evidence type="ECO:0000313" key="3">
    <source>
        <dbReference type="EMBL" id="KAH0748987.1"/>
    </source>
</evidence>
<accession>A0ABQ7UJ42</accession>
<dbReference type="InterPro" id="IPR050771">
    <property type="entry name" value="Alpha-ketoacid_DH_E1_comp"/>
</dbReference>
<sequence>MKFISESFEKRLPCYRVLDADGYLIPGSIFEQVKKGLAVNIYSTMVALQIMDTIFYEAQRQGRLSFYLTSTGEEAINIASAAALTPDDIVLPQYREPGVLLWRGFTLQEFADQLFGNKDDYGKGRQMPIHYGSNKLNYFTVSSPLTTQLPQAAGVAYSLKMDKKEACVVVYFGDGSTSEGDFHAGLNFAAVMESPVIFLCRNNGWAISTPVTEQFRSDGIAIKGQAYGIRSIRVDGNDALAVYSAIRAARQMAIKEQRPILVEAMTYRVSHHSTSDDSTKYRCVKEIEQWGTEKNPVTRFRKWIQTNDWWDDQNETKLRGNIRKQLVEAIQAAEKVEKPPLTDLFGDVYDKIPTNLQEQERFIRDTIKKYPKEYPSDVPV</sequence>
<evidence type="ECO:0000256" key="1">
    <source>
        <dbReference type="ARBA" id="ARBA00023002"/>
    </source>
</evidence>
<dbReference type="PANTHER" id="PTHR43380">
    <property type="entry name" value="2-OXOISOVALERATE DEHYDROGENASE SUBUNIT ALPHA, MITOCHONDRIAL"/>
    <property type="match status" value="1"/>
</dbReference>
<feature type="domain" description="Dehydrogenase E1 component" evidence="2">
    <location>
        <begin position="43"/>
        <end position="339"/>
    </location>
</feature>
<dbReference type="InterPro" id="IPR029061">
    <property type="entry name" value="THDP-binding"/>
</dbReference>
<keyword evidence="4" id="KW-1185">Reference proteome</keyword>
<dbReference type="Proteomes" id="UP000826656">
    <property type="component" value="Unassembled WGS sequence"/>
</dbReference>
<keyword evidence="1" id="KW-0560">Oxidoreductase</keyword>
<evidence type="ECO:0000259" key="2">
    <source>
        <dbReference type="Pfam" id="PF00676"/>
    </source>
</evidence>
<dbReference type="EMBL" id="JAIVGD010000019">
    <property type="protein sequence ID" value="KAH0748987.1"/>
    <property type="molecule type" value="Genomic_DNA"/>
</dbReference>
<proteinExistence type="predicted"/>
<name>A0ABQ7UJ42_SOLTU</name>